<protein>
    <submittedName>
        <fullName evidence="1">Uncharacterized protein</fullName>
    </submittedName>
</protein>
<dbReference type="InParanoid" id="A0A0C3B5N8"/>
<gene>
    <name evidence="1" type="ORF">PILCRDRAFT_496189</name>
</gene>
<accession>A0A0C3B5N8</accession>
<keyword evidence="2" id="KW-1185">Reference proteome</keyword>
<dbReference type="Proteomes" id="UP000054166">
    <property type="component" value="Unassembled WGS sequence"/>
</dbReference>
<dbReference type="HOGENOM" id="CLU_1563453_0_0_1"/>
<name>A0A0C3B5N8_PILCF</name>
<organism evidence="1 2">
    <name type="scientific">Piloderma croceum (strain F 1598)</name>
    <dbReference type="NCBI Taxonomy" id="765440"/>
    <lineage>
        <taxon>Eukaryota</taxon>
        <taxon>Fungi</taxon>
        <taxon>Dikarya</taxon>
        <taxon>Basidiomycota</taxon>
        <taxon>Agaricomycotina</taxon>
        <taxon>Agaricomycetes</taxon>
        <taxon>Agaricomycetidae</taxon>
        <taxon>Atheliales</taxon>
        <taxon>Atheliaceae</taxon>
        <taxon>Piloderma</taxon>
    </lineage>
</organism>
<reference evidence="2" key="2">
    <citation type="submission" date="2015-01" db="EMBL/GenBank/DDBJ databases">
        <title>Evolutionary Origins and Diversification of the Mycorrhizal Mutualists.</title>
        <authorList>
            <consortium name="DOE Joint Genome Institute"/>
            <consortium name="Mycorrhizal Genomics Consortium"/>
            <person name="Kohler A."/>
            <person name="Kuo A."/>
            <person name="Nagy L.G."/>
            <person name="Floudas D."/>
            <person name="Copeland A."/>
            <person name="Barry K.W."/>
            <person name="Cichocki N."/>
            <person name="Veneault-Fourrey C."/>
            <person name="LaButti K."/>
            <person name="Lindquist E.A."/>
            <person name="Lipzen A."/>
            <person name="Lundell T."/>
            <person name="Morin E."/>
            <person name="Murat C."/>
            <person name="Riley R."/>
            <person name="Ohm R."/>
            <person name="Sun H."/>
            <person name="Tunlid A."/>
            <person name="Henrissat B."/>
            <person name="Grigoriev I.V."/>
            <person name="Hibbett D.S."/>
            <person name="Martin F."/>
        </authorList>
    </citation>
    <scope>NUCLEOTIDE SEQUENCE [LARGE SCALE GENOMIC DNA]</scope>
    <source>
        <strain evidence="2">F 1598</strain>
    </source>
</reference>
<proteinExistence type="predicted"/>
<sequence>MAWNDSKVMHHCAWLVSTKLPIISPWFVKIKVVTVSQKRNTSLHPALRLRGGWTSGNCEDLWSDCLGAAALIQDSQSHRQQWLTPVVDLWPAFRYPRSSLCRIISSYRSQFISFTTASYRTRTIIVSDDSGSVVYEKKVREMWFHYKSASRATGESKFQEFILILTFSQAS</sequence>
<reference evidence="1 2" key="1">
    <citation type="submission" date="2014-04" db="EMBL/GenBank/DDBJ databases">
        <authorList>
            <consortium name="DOE Joint Genome Institute"/>
            <person name="Kuo A."/>
            <person name="Tarkka M."/>
            <person name="Buscot F."/>
            <person name="Kohler A."/>
            <person name="Nagy L.G."/>
            <person name="Floudas D."/>
            <person name="Copeland A."/>
            <person name="Barry K.W."/>
            <person name="Cichocki N."/>
            <person name="Veneault-Fourrey C."/>
            <person name="LaButti K."/>
            <person name="Lindquist E.A."/>
            <person name="Lipzen A."/>
            <person name="Lundell T."/>
            <person name="Morin E."/>
            <person name="Murat C."/>
            <person name="Sun H."/>
            <person name="Tunlid A."/>
            <person name="Henrissat B."/>
            <person name="Grigoriev I.V."/>
            <person name="Hibbett D.S."/>
            <person name="Martin F."/>
            <person name="Nordberg H.P."/>
            <person name="Cantor M.N."/>
            <person name="Hua S.X."/>
        </authorList>
    </citation>
    <scope>NUCLEOTIDE SEQUENCE [LARGE SCALE GENOMIC DNA]</scope>
    <source>
        <strain evidence="1 2">F 1598</strain>
    </source>
</reference>
<evidence type="ECO:0000313" key="1">
    <source>
        <dbReference type="EMBL" id="KIM81548.1"/>
    </source>
</evidence>
<evidence type="ECO:0000313" key="2">
    <source>
        <dbReference type="Proteomes" id="UP000054166"/>
    </source>
</evidence>
<dbReference type="AlphaFoldDB" id="A0A0C3B5N8"/>
<dbReference type="EMBL" id="KN832998">
    <property type="protein sequence ID" value="KIM81548.1"/>
    <property type="molecule type" value="Genomic_DNA"/>
</dbReference>